<feature type="transmembrane region" description="Helical" evidence="2">
    <location>
        <begin position="90"/>
        <end position="112"/>
    </location>
</feature>
<feature type="compositionally biased region" description="Polar residues" evidence="1">
    <location>
        <begin position="314"/>
        <end position="328"/>
    </location>
</feature>
<keyword evidence="2" id="KW-1133">Transmembrane helix</keyword>
<comment type="caution">
    <text evidence="3">The sequence shown here is derived from an EMBL/GenBank/DDBJ whole genome shotgun (WGS) entry which is preliminary data.</text>
</comment>
<dbReference type="EMBL" id="DVMQ01000006">
    <property type="protein sequence ID" value="HIU23612.1"/>
    <property type="molecule type" value="Genomic_DNA"/>
</dbReference>
<reference evidence="3" key="1">
    <citation type="submission" date="2020-10" db="EMBL/GenBank/DDBJ databases">
        <authorList>
            <person name="Gilroy R."/>
        </authorList>
    </citation>
    <scope>NUCLEOTIDE SEQUENCE</scope>
    <source>
        <strain evidence="3">ChiHjej12B11-29160</strain>
    </source>
</reference>
<feature type="compositionally biased region" description="Acidic residues" evidence="1">
    <location>
        <begin position="280"/>
        <end position="289"/>
    </location>
</feature>
<feature type="compositionally biased region" description="Polar residues" evidence="1">
    <location>
        <begin position="292"/>
        <end position="307"/>
    </location>
</feature>
<evidence type="ECO:0000256" key="2">
    <source>
        <dbReference type="SAM" id="Phobius"/>
    </source>
</evidence>
<sequence>MECVTDGKLDEKGVMAARRADKGKKKSKFLNADEAEELFSRVDETGHDNVDTARRERARRKEKGVGVDIDPLSDADPSGSTVERAIKRTAVLFVVLTLLVVTLAQVSCGIVRRTSTASLTDEVTVANVSAAMKNGIEWGGGFTQFPEDFTIVEASENTGRLEVTVTDSTSENARDCFSSAQVQSTALAINALLNPDIDVVVYHVNVHADKDGNFQTSQLFGFLRPAGNVRNFMTFIWTKNSNEDGVWFSCSITGMDEKTTAELRDQLKSNIVTDLLVPDQSEEDNEEESGVLTPSSTQDETGTSTDTNAEDQTNDGTSNNNQTQSTEQ</sequence>
<evidence type="ECO:0000256" key="1">
    <source>
        <dbReference type="SAM" id="MobiDB-lite"/>
    </source>
</evidence>
<reference evidence="3" key="2">
    <citation type="journal article" date="2021" name="PeerJ">
        <title>Extensive microbial diversity within the chicken gut microbiome revealed by metagenomics and culture.</title>
        <authorList>
            <person name="Gilroy R."/>
            <person name="Ravi A."/>
            <person name="Getino M."/>
            <person name="Pursley I."/>
            <person name="Horton D.L."/>
            <person name="Alikhan N.F."/>
            <person name="Baker D."/>
            <person name="Gharbi K."/>
            <person name="Hall N."/>
            <person name="Watson M."/>
            <person name="Adriaenssens E.M."/>
            <person name="Foster-Nyarko E."/>
            <person name="Jarju S."/>
            <person name="Secka A."/>
            <person name="Antonio M."/>
            <person name="Oren A."/>
            <person name="Chaudhuri R.R."/>
            <person name="La Ragione R."/>
            <person name="Hildebrand F."/>
            <person name="Pallen M.J."/>
        </authorList>
    </citation>
    <scope>NUCLEOTIDE SEQUENCE</scope>
    <source>
        <strain evidence="3">ChiHjej12B11-29160</strain>
    </source>
</reference>
<evidence type="ECO:0000313" key="4">
    <source>
        <dbReference type="Proteomes" id="UP000824078"/>
    </source>
</evidence>
<name>A0A9D1HWJ8_9ACTN</name>
<feature type="region of interest" description="Disordered" evidence="1">
    <location>
        <begin position="276"/>
        <end position="328"/>
    </location>
</feature>
<gene>
    <name evidence="3" type="ORF">IAD17_01645</name>
</gene>
<organism evidence="3 4">
    <name type="scientific">Candidatus Coprovicinus avistercoris</name>
    <dbReference type="NCBI Taxonomy" id="2840754"/>
    <lineage>
        <taxon>Bacteria</taxon>
        <taxon>Bacillati</taxon>
        <taxon>Actinomycetota</taxon>
        <taxon>Coriobacteriia</taxon>
        <taxon>Coriobacteriales</taxon>
        <taxon>Coriobacteriaceae</taxon>
        <taxon>Coriobacteriaceae incertae sedis</taxon>
        <taxon>Candidatus Coprovicinus</taxon>
    </lineage>
</organism>
<evidence type="ECO:0000313" key="3">
    <source>
        <dbReference type="EMBL" id="HIU23612.1"/>
    </source>
</evidence>
<dbReference type="Proteomes" id="UP000824078">
    <property type="component" value="Unassembled WGS sequence"/>
</dbReference>
<keyword evidence="2" id="KW-0812">Transmembrane</keyword>
<protein>
    <submittedName>
        <fullName evidence="3">Uncharacterized protein</fullName>
    </submittedName>
</protein>
<proteinExistence type="predicted"/>
<dbReference type="AlphaFoldDB" id="A0A9D1HWJ8"/>
<accession>A0A9D1HWJ8</accession>
<keyword evidence="2" id="KW-0472">Membrane</keyword>